<evidence type="ECO:0000313" key="3">
    <source>
        <dbReference type="EMBL" id="PMD59146.1"/>
    </source>
</evidence>
<proteinExistence type="predicted"/>
<evidence type="ECO:0000313" key="4">
    <source>
        <dbReference type="Proteomes" id="UP000235371"/>
    </source>
</evidence>
<evidence type="ECO:0000256" key="2">
    <source>
        <dbReference type="SAM" id="SignalP"/>
    </source>
</evidence>
<sequence length="181" mass="20958">MHPIHYFSPLITLLLRQTSACMHYSATFPYATHLPFEATLTDNSVVTCWISMTYDQHDKQQTAFSNHRRARTKPLRQKQQEQQKQISLTSELVRNNRTKDGKTGNLKKDLKRSAGQERGEEGEEQVKGIWLPWEFKCLEGYQAHAGIGLRAVWYSAHGQEFEFAPKCEEDVLGERWLYGVV</sequence>
<feature type="signal peptide" evidence="2">
    <location>
        <begin position="1"/>
        <end position="20"/>
    </location>
</feature>
<dbReference type="Proteomes" id="UP000235371">
    <property type="component" value="Unassembled WGS sequence"/>
</dbReference>
<dbReference type="OrthoDB" id="3534476at2759"/>
<evidence type="ECO:0000256" key="1">
    <source>
        <dbReference type="SAM" id="MobiDB-lite"/>
    </source>
</evidence>
<dbReference type="GeneID" id="36580816"/>
<accession>A0A2J6T809</accession>
<feature type="compositionally biased region" description="Basic residues" evidence="1">
    <location>
        <begin position="66"/>
        <end position="76"/>
    </location>
</feature>
<feature type="compositionally biased region" description="Polar residues" evidence="1">
    <location>
        <begin position="86"/>
        <end position="95"/>
    </location>
</feature>
<dbReference type="InParanoid" id="A0A2J6T809"/>
<dbReference type="AlphaFoldDB" id="A0A2J6T809"/>
<feature type="chain" id="PRO_5014461027" evidence="2">
    <location>
        <begin position="21"/>
        <end position="181"/>
    </location>
</feature>
<keyword evidence="4" id="KW-1185">Reference proteome</keyword>
<dbReference type="RefSeq" id="XP_024736050.1">
    <property type="nucleotide sequence ID" value="XM_024872736.1"/>
</dbReference>
<keyword evidence="2" id="KW-0732">Signal</keyword>
<organism evidence="3 4">
    <name type="scientific">Hyaloscypha bicolor E</name>
    <dbReference type="NCBI Taxonomy" id="1095630"/>
    <lineage>
        <taxon>Eukaryota</taxon>
        <taxon>Fungi</taxon>
        <taxon>Dikarya</taxon>
        <taxon>Ascomycota</taxon>
        <taxon>Pezizomycotina</taxon>
        <taxon>Leotiomycetes</taxon>
        <taxon>Helotiales</taxon>
        <taxon>Hyaloscyphaceae</taxon>
        <taxon>Hyaloscypha</taxon>
        <taxon>Hyaloscypha bicolor</taxon>
    </lineage>
</organism>
<dbReference type="EMBL" id="KZ613817">
    <property type="protein sequence ID" value="PMD59146.1"/>
    <property type="molecule type" value="Genomic_DNA"/>
</dbReference>
<feature type="compositionally biased region" description="Basic and acidic residues" evidence="1">
    <location>
        <begin position="97"/>
        <end position="119"/>
    </location>
</feature>
<reference evidence="3 4" key="1">
    <citation type="submission" date="2016-04" db="EMBL/GenBank/DDBJ databases">
        <title>A degradative enzymes factory behind the ericoid mycorrhizal symbiosis.</title>
        <authorList>
            <consortium name="DOE Joint Genome Institute"/>
            <person name="Martino E."/>
            <person name="Morin E."/>
            <person name="Grelet G."/>
            <person name="Kuo A."/>
            <person name="Kohler A."/>
            <person name="Daghino S."/>
            <person name="Barry K."/>
            <person name="Choi C."/>
            <person name="Cichocki N."/>
            <person name="Clum A."/>
            <person name="Copeland A."/>
            <person name="Hainaut M."/>
            <person name="Haridas S."/>
            <person name="Labutti K."/>
            <person name="Lindquist E."/>
            <person name="Lipzen A."/>
            <person name="Khouja H.-R."/>
            <person name="Murat C."/>
            <person name="Ohm R."/>
            <person name="Olson A."/>
            <person name="Spatafora J."/>
            <person name="Veneault-Fourrey C."/>
            <person name="Henrissat B."/>
            <person name="Grigoriev I."/>
            <person name="Martin F."/>
            <person name="Perotto S."/>
        </authorList>
    </citation>
    <scope>NUCLEOTIDE SEQUENCE [LARGE SCALE GENOMIC DNA]</scope>
    <source>
        <strain evidence="3 4">E</strain>
    </source>
</reference>
<name>A0A2J6T809_9HELO</name>
<feature type="region of interest" description="Disordered" evidence="1">
    <location>
        <begin position="60"/>
        <end position="123"/>
    </location>
</feature>
<protein>
    <submittedName>
        <fullName evidence="3">Uncharacterized protein</fullName>
    </submittedName>
</protein>
<gene>
    <name evidence="3" type="ORF">K444DRAFT_425334</name>
</gene>